<dbReference type="OMA" id="IQFIGHY"/>
<evidence type="ECO:0000313" key="2">
    <source>
        <dbReference type="EMBL" id="OJT10541.1"/>
    </source>
</evidence>
<dbReference type="PANTHER" id="PTHR28026:SF9">
    <property type="entry name" value="2-HYDROXY-PALMITIC ACID DIOXYGENASE MPO1"/>
    <property type="match status" value="1"/>
</dbReference>
<dbReference type="InterPro" id="IPR009305">
    <property type="entry name" value="Mpo1-like"/>
</dbReference>
<keyword evidence="1" id="KW-0812">Transmembrane</keyword>
<sequence length="198" mass="22363">MPASSLVDVKHQLTFYGAYHDHPINVLIHMIFVPAILWSALILGSHAPWPDFFPQLHLTFGNYFAFDLNWSGLWVVFVGIYYYFLEPTAALIYTPEWLVIGLNAAAYARKPDGLKNALLLHVASWVAQFSGHFFAEGRSPALLDNLLGALVLAPFFVHLEILFKLGYKPQLRENIHQSVKQTIADIKTSEAQAKKKEL</sequence>
<comment type="caution">
    <text evidence="2">The sequence shown here is derived from an EMBL/GenBank/DDBJ whole genome shotgun (WGS) entry which is preliminary data.</text>
</comment>
<dbReference type="PANTHER" id="PTHR28026">
    <property type="entry name" value="DUF962 DOMAIN PROTEIN (AFU_ORTHOLOGUE AFUA_8G05310)"/>
    <property type="match status" value="1"/>
</dbReference>
<dbReference type="EMBL" id="MNAD01000773">
    <property type="protein sequence ID" value="OJT10541.1"/>
    <property type="molecule type" value="Genomic_DNA"/>
</dbReference>
<dbReference type="GO" id="GO:0016020">
    <property type="term" value="C:membrane"/>
    <property type="evidence" value="ECO:0007669"/>
    <property type="project" value="GOC"/>
</dbReference>
<reference evidence="2 3" key="1">
    <citation type="submission" date="2016-10" db="EMBL/GenBank/DDBJ databases">
        <title>Genome sequence of the basidiomycete white-rot fungus Trametes pubescens.</title>
        <authorList>
            <person name="Makela M.R."/>
            <person name="Granchi Z."/>
            <person name="Peng M."/>
            <person name="De Vries R.P."/>
            <person name="Grigoriev I."/>
            <person name="Riley R."/>
            <person name="Hilden K."/>
        </authorList>
    </citation>
    <scope>NUCLEOTIDE SEQUENCE [LARGE SCALE GENOMIC DNA]</scope>
    <source>
        <strain evidence="2 3">FBCC735</strain>
    </source>
</reference>
<feature type="transmembrane region" description="Helical" evidence="1">
    <location>
        <begin position="64"/>
        <end position="84"/>
    </location>
</feature>
<name>A0A1M2VSG3_TRAPU</name>
<dbReference type="OrthoDB" id="2124888at2759"/>
<gene>
    <name evidence="2" type="ORF">TRAPUB_12979</name>
</gene>
<accession>A0A1M2VSG3</accession>
<dbReference type="Proteomes" id="UP000184267">
    <property type="component" value="Unassembled WGS sequence"/>
</dbReference>
<organism evidence="2 3">
    <name type="scientific">Trametes pubescens</name>
    <name type="common">White-rot fungus</name>
    <dbReference type="NCBI Taxonomy" id="154538"/>
    <lineage>
        <taxon>Eukaryota</taxon>
        <taxon>Fungi</taxon>
        <taxon>Dikarya</taxon>
        <taxon>Basidiomycota</taxon>
        <taxon>Agaricomycotina</taxon>
        <taxon>Agaricomycetes</taxon>
        <taxon>Polyporales</taxon>
        <taxon>Polyporaceae</taxon>
        <taxon>Trametes</taxon>
    </lineage>
</organism>
<evidence type="ECO:0008006" key="4">
    <source>
        <dbReference type="Google" id="ProtNLM"/>
    </source>
</evidence>
<feature type="transmembrane region" description="Helical" evidence="1">
    <location>
        <begin position="24"/>
        <end position="43"/>
    </location>
</feature>
<protein>
    <recommendedName>
        <fullName evidence="4">Endoplasmic reticulum membrane protein C16E8.02</fullName>
    </recommendedName>
</protein>
<dbReference type="GO" id="GO:0046521">
    <property type="term" value="P:sphingoid catabolic process"/>
    <property type="evidence" value="ECO:0007669"/>
    <property type="project" value="TreeGrafter"/>
</dbReference>
<dbReference type="GO" id="GO:0005783">
    <property type="term" value="C:endoplasmic reticulum"/>
    <property type="evidence" value="ECO:0007669"/>
    <property type="project" value="TreeGrafter"/>
</dbReference>
<keyword evidence="1" id="KW-1133">Transmembrane helix</keyword>
<proteinExistence type="predicted"/>
<evidence type="ECO:0000313" key="3">
    <source>
        <dbReference type="Proteomes" id="UP000184267"/>
    </source>
</evidence>
<keyword evidence="1" id="KW-0472">Membrane</keyword>
<keyword evidence="3" id="KW-1185">Reference proteome</keyword>
<dbReference type="AlphaFoldDB" id="A0A1M2VSG3"/>
<evidence type="ECO:0000256" key="1">
    <source>
        <dbReference type="SAM" id="Phobius"/>
    </source>
</evidence>
<dbReference type="Pfam" id="PF06127">
    <property type="entry name" value="Mpo1-like"/>
    <property type="match status" value="1"/>
</dbReference>